<evidence type="ECO:0000256" key="3">
    <source>
        <dbReference type="RuleBase" id="RU003860"/>
    </source>
</evidence>
<evidence type="ECO:0000313" key="6">
    <source>
        <dbReference type="Proteomes" id="UP000631300"/>
    </source>
</evidence>
<dbReference type="Gene3D" id="3.30.300.90">
    <property type="entry name" value="BolA-like"/>
    <property type="match status" value="1"/>
</dbReference>
<reference evidence="5" key="2">
    <citation type="submission" date="2020-09" db="EMBL/GenBank/DDBJ databases">
        <authorList>
            <person name="Sun Q."/>
            <person name="Kim S."/>
        </authorList>
    </citation>
    <scope>NUCLEOTIDE SEQUENCE</scope>
    <source>
        <strain evidence="5">KCTC 22164</strain>
    </source>
</reference>
<dbReference type="FunFam" id="3.30.300.90:FF:000001">
    <property type="entry name" value="Transcriptional regulator BolA"/>
    <property type="match status" value="1"/>
</dbReference>
<dbReference type="Proteomes" id="UP000631300">
    <property type="component" value="Unassembled WGS sequence"/>
</dbReference>
<protein>
    <recommendedName>
        <fullName evidence="2">DNA-binding transcriptional regulator BolA</fullName>
    </recommendedName>
</protein>
<reference evidence="5" key="1">
    <citation type="journal article" date="2014" name="Int. J. Syst. Evol. Microbiol.">
        <title>Complete genome sequence of Corynebacterium casei LMG S-19264T (=DSM 44701T), isolated from a smear-ripened cheese.</title>
        <authorList>
            <consortium name="US DOE Joint Genome Institute (JGI-PGF)"/>
            <person name="Walter F."/>
            <person name="Albersmeier A."/>
            <person name="Kalinowski J."/>
            <person name="Ruckert C."/>
        </authorList>
    </citation>
    <scope>NUCLEOTIDE SEQUENCE</scope>
    <source>
        <strain evidence="5">KCTC 22164</strain>
    </source>
</reference>
<organism evidence="5 6">
    <name type="scientific">Alteromonas halophila</name>
    <dbReference type="NCBI Taxonomy" id="516698"/>
    <lineage>
        <taxon>Bacteria</taxon>
        <taxon>Pseudomonadati</taxon>
        <taxon>Pseudomonadota</taxon>
        <taxon>Gammaproteobacteria</taxon>
        <taxon>Alteromonadales</taxon>
        <taxon>Alteromonadaceae</taxon>
        <taxon>Alteromonas/Salinimonas group</taxon>
        <taxon>Alteromonas</taxon>
    </lineage>
</organism>
<dbReference type="GO" id="GO:0005829">
    <property type="term" value="C:cytosol"/>
    <property type="evidence" value="ECO:0007669"/>
    <property type="project" value="TreeGrafter"/>
</dbReference>
<feature type="region of interest" description="Disordered" evidence="4">
    <location>
        <begin position="86"/>
        <end position="108"/>
    </location>
</feature>
<evidence type="ECO:0000313" key="5">
    <source>
        <dbReference type="EMBL" id="GGW80288.1"/>
    </source>
</evidence>
<comment type="similarity">
    <text evidence="1 3">Belongs to the BolA/IbaG family.</text>
</comment>
<name>A0A918JHF5_9ALTE</name>
<dbReference type="InterPro" id="IPR050961">
    <property type="entry name" value="BolA/IbaG_stress_morph_reg"/>
</dbReference>
<dbReference type="SUPFAM" id="SSF82657">
    <property type="entry name" value="BolA-like"/>
    <property type="match status" value="1"/>
</dbReference>
<sequence>MENVKQFIQDTLTSELSPVLLEVTDESYMHNVPEGAQSHFKVTVVSEHFTGSRLIARHRQVNGLLSEALEGPVHALALHTFTPQEWEKRGGQATASPACLGGSRLDNR</sequence>
<dbReference type="PIRSF" id="PIRSF003113">
    <property type="entry name" value="BolA"/>
    <property type="match status" value="1"/>
</dbReference>
<dbReference type="RefSeq" id="WP_189404267.1">
    <property type="nucleotide sequence ID" value="NZ_BMXP01000002.1"/>
</dbReference>
<accession>A0A918JHF5</accession>
<dbReference type="PANTHER" id="PTHR46229:SF2">
    <property type="entry name" value="BOLA-LIKE PROTEIN 1"/>
    <property type="match status" value="1"/>
</dbReference>
<gene>
    <name evidence="5" type="ORF">GCM10007391_11460</name>
</gene>
<dbReference type="InterPro" id="IPR036065">
    <property type="entry name" value="BolA-like_sf"/>
</dbReference>
<evidence type="ECO:0000256" key="4">
    <source>
        <dbReference type="SAM" id="MobiDB-lite"/>
    </source>
</evidence>
<dbReference type="AlphaFoldDB" id="A0A918JHF5"/>
<evidence type="ECO:0000256" key="2">
    <source>
        <dbReference type="ARBA" id="ARBA00074073"/>
    </source>
</evidence>
<dbReference type="Pfam" id="PF01722">
    <property type="entry name" value="BolA"/>
    <property type="match status" value="1"/>
</dbReference>
<dbReference type="PANTHER" id="PTHR46229">
    <property type="entry name" value="BOLA TRANSCRIPTION REGULATOR"/>
    <property type="match status" value="1"/>
</dbReference>
<proteinExistence type="inferred from homology"/>
<dbReference type="EMBL" id="BMXP01000002">
    <property type="protein sequence ID" value="GGW80288.1"/>
    <property type="molecule type" value="Genomic_DNA"/>
</dbReference>
<dbReference type="GO" id="GO:0006351">
    <property type="term" value="P:DNA-templated transcription"/>
    <property type="evidence" value="ECO:0007669"/>
    <property type="project" value="TreeGrafter"/>
</dbReference>
<dbReference type="GO" id="GO:1990229">
    <property type="term" value="C:iron-sulfur cluster assembly complex"/>
    <property type="evidence" value="ECO:0007669"/>
    <property type="project" value="UniProtKB-ARBA"/>
</dbReference>
<dbReference type="InterPro" id="IPR002634">
    <property type="entry name" value="BolA"/>
</dbReference>
<keyword evidence="6" id="KW-1185">Reference proteome</keyword>
<comment type="caution">
    <text evidence="5">The sequence shown here is derived from an EMBL/GenBank/DDBJ whole genome shotgun (WGS) entry which is preliminary data.</text>
</comment>
<evidence type="ECO:0000256" key="1">
    <source>
        <dbReference type="ARBA" id="ARBA00005578"/>
    </source>
</evidence>